<dbReference type="Proteomes" id="UP000438448">
    <property type="component" value="Unassembled WGS sequence"/>
</dbReference>
<evidence type="ECO:0000313" key="3">
    <source>
        <dbReference type="Proteomes" id="UP000438448"/>
    </source>
</evidence>
<evidence type="ECO:0000256" key="1">
    <source>
        <dbReference type="SAM" id="MobiDB-lite"/>
    </source>
</evidence>
<dbReference type="OrthoDB" id="4571346at2"/>
<keyword evidence="3" id="KW-1185">Reference proteome</keyword>
<dbReference type="EMBL" id="WEGK01000004">
    <property type="protein sequence ID" value="MQY19045.1"/>
    <property type="molecule type" value="Genomic_DNA"/>
</dbReference>
<sequence length="178" mass="20443">MVNYAAEIDAIFAEHSRRSAVHSQDLAELEQRTAAAAYALEVRATAEMKEFWEEHAEEFERARAEAEEKERREMEAREQRDAEARAAAELRARQGGPMGDVPVRRANEPAVQQHYEAPQQYRDPAVPLTEAERLEAEAREQRAAIARAAAFRKANNVVRASDDEDEDDEYYRRKSWLV</sequence>
<accession>A0A7K0CZZ2</accession>
<organism evidence="2 3">
    <name type="scientific">Nocardia macrotermitis</name>
    <dbReference type="NCBI Taxonomy" id="2585198"/>
    <lineage>
        <taxon>Bacteria</taxon>
        <taxon>Bacillati</taxon>
        <taxon>Actinomycetota</taxon>
        <taxon>Actinomycetes</taxon>
        <taxon>Mycobacteriales</taxon>
        <taxon>Nocardiaceae</taxon>
        <taxon>Nocardia</taxon>
    </lineage>
</organism>
<proteinExistence type="predicted"/>
<evidence type="ECO:0000313" key="2">
    <source>
        <dbReference type="EMBL" id="MQY19045.1"/>
    </source>
</evidence>
<dbReference type="RefSeq" id="WP_153409908.1">
    <property type="nucleotide sequence ID" value="NZ_WEGK01000004.1"/>
</dbReference>
<reference evidence="2 3" key="1">
    <citation type="submission" date="2019-10" db="EMBL/GenBank/DDBJ databases">
        <title>Nocardia macrotermitis sp. nov. and Nocardia aurantia sp. nov., isolated from the gut of fungus growing-termite Macrotermes natalensis.</title>
        <authorList>
            <person name="Benndorf R."/>
            <person name="Schwitalla J."/>
            <person name="Martin K."/>
            <person name="De Beer W."/>
            <person name="Kaster A.-K."/>
            <person name="Vollmers J."/>
            <person name="Poulsen M."/>
            <person name="Beemelmanns C."/>
        </authorList>
    </citation>
    <scope>NUCLEOTIDE SEQUENCE [LARGE SCALE GENOMIC DNA]</scope>
    <source>
        <strain evidence="2 3">RB20</strain>
    </source>
</reference>
<comment type="caution">
    <text evidence="2">The sequence shown here is derived from an EMBL/GenBank/DDBJ whole genome shotgun (WGS) entry which is preliminary data.</text>
</comment>
<feature type="region of interest" description="Disordered" evidence="1">
    <location>
        <begin position="158"/>
        <end position="178"/>
    </location>
</feature>
<protein>
    <submittedName>
        <fullName evidence="2">Uncharacterized protein</fullName>
    </submittedName>
</protein>
<gene>
    <name evidence="2" type="ORF">NRB20_21290</name>
</gene>
<name>A0A7K0CZZ2_9NOCA</name>
<feature type="region of interest" description="Disordered" evidence="1">
    <location>
        <begin position="64"/>
        <end position="86"/>
    </location>
</feature>
<dbReference type="AlphaFoldDB" id="A0A7K0CZZ2"/>